<keyword evidence="7" id="KW-0808">Transferase</keyword>
<dbReference type="NCBIfam" id="NF009566">
    <property type="entry name" value="PRK13020.1"/>
    <property type="match status" value="1"/>
</dbReference>
<evidence type="ECO:0000256" key="2">
    <source>
        <dbReference type="ARBA" id="ARBA00002803"/>
    </source>
</evidence>
<evidence type="ECO:0000256" key="7">
    <source>
        <dbReference type="ARBA" id="ARBA00022679"/>
    </source>
</evidence>
<dbReference type="FunFam" id="2.40.30.20:FF:000003">
    <property type="entry name" value="Riboflavin synthase, alpha subunit"/>
    <property type="match status" value="1"/>
</dbReference>
<gene>
    <name evidence="12" type="primary">ribC</name>
    <name evidence="12" type="ORF">BUAMB_107</name>
</gene>
<dbReference type="InterPro" id="IPR026017">
    <property type="entry name" value="Lumazine-bd_dom"/>
</dbReference>
<dbReference type="GO" id="GO:0005829">
    <property type="term" value="C:cytosol"/>
    <property type="evidence" value="ECO:0007669"/>
    <property type="project" value="TreeGrafter"/>
</dbReference>
<accession>G2LNZ5</accession>
<proteinExistence type="predicted"/>
<dbReference type="PANTHER" id="PTHR21098">
    <property type="entry name" value="RIBOFLAVIN SYNTHASE ALPHA CHAIN"/>
    <property type="match status" value="1"/>
</dbReference>
<evidence type="ECO:0000256" key="4">
    <source>
        <dbReference type="ARBA" id="ARBA00012827"/>
    </source>
</evidence>
<evidence type="ECO:0000256" key="6">
    <source>
        <dbReference type="ARBA" id="ARBA00022619"/>
    </source>
</evidence>
<dbReference type="PIRSF" id="PIRSF000498">
    <property type="entry name" value="Riboflavin_syn_A"/>
    <property type="match status" value="1"/>
</dbReference>
<comment type="pathway">
    <text evidence="3">Cofactor biosynthesis; riboflavin biosynthesis; riboflavin from 2-hydroxy-3-oxobutyl phosphate and 5-amino-6-(D-ribitylamino)uracil: step 2/2.</text>
</comment>
<protein>
    <recommendedName>
        <fullName evidence="5 9">Riboflavin synthase</fullName>
        <ecNumber evidence="4 9">2.5.1.9</ecNumber>
    </recommendedName>
</protein>
<dbReference type="OrthoDB" id="9788537at2"/>
<comment type="function">
    <text evidence="2">Catalyzes the dismutation of two molecules of 6,7-dimethyl-8-ribityllumazine, resulting in the formation of riboflavin and 5-amino-6-(D-ribitylamino)uracil.</text>
</comment>
<evidence type="ECO:0000256" key="10">
    <source>
        <dbReference type="PROSITE-ProRule" id="PRU00524"/>
    </source>
</evidence>
<reference evidence="12 13" key="1">
    <citation type="journal article" date="2011" name="PLoS Genet.">
        <title>Sequence conservation and functional constraint on intergenic spacers in reduced genomes of the obligate symbiont buchnera.</title>
        <authorList>
            <person name="Degnan P.H."/>
            <person name="Ochman H."/>
            <person name="Moran N.A."/>
        </authorList>
    </citation>
    <scope>NUCLEOTIDE SEQUENCE [LARGE SCALE GENOMIC DNA]</scope>
    <source>
        <strain evidence="12 13">Ua</strain>
    </source>
</reference>
<dbReference type="EC" id="2.5.1.9" evidence="4 9"/>
<dbReference type="PATRIC" id="fig|1005057.4.peg.99"/>
<dbReference type="CDD" id="cd00402">
    <property type="entry name" value="Riboflavin_synthase_like"/>
    <property type="match status" value="1"/>
</dbReference>
<dbReference type="GO" id="GO:0004746">
    <property type="term" value="F:riboflavin synthase activity"/>
    <property type="evidence" value="ECO:0007669"/>
    <property type="project" value="UniProtKB-UniRule"/>
</dbReference>
<dbReference type="AlphaFoldDB" id="G2LNZ5"/>
<evidence type="ECO:0000256" key="1">
    <source>
        <dbReference type="ARBA" id="ARBA00000968"/>
    </source>
</evidence>
<dbReference type="STRING" id="1005057.BUAMB_107"/>
<keyword evidence="6" id="KW-0686">Riboflavin biosynthesis</keyword>
<comment type="catalytic activity">
    <reaction evidence="1">
        <text>2 6,7-dimethyl-8-(1-D-ribityl)lumazine + H(+) = 5-amino-6-(D-ribitylamino)uracil + riboflavin</text>
        <dbReference type="Rhea" id="RHEA:20772"/>
        <dbReference type="ChEBI" id="CHEBI:15378"/>
        <dbReference type="ChEBI" id="CHEBI:15934"/>
        <dbReference type="ChEBI" id="CHEBI:57986"/>
        <dbReference type="ChEBI" id="CHEBI:58201"/>
        <dbReference type="EC" id="2.5.1.9"/>
    </reaction>
</comment>
<dbReference type="PROSITE" id="PS51177">
    <property type="entry name" value="LUMAZINE_BIND"/>
    <property type="match status" value="2"/>
</dbReference>
<dbReference type="eggNOG" id="COG0307">
    <property type="taxonomic scope" value="Bacteria"/>
</dbReference>
<evidence type="ECO:0000256" key="5">
    <source>
        <dbReference type="ARBA" id="ARBA00013950"/>
    </source>
</evidence>
<dbReference type="NCBIfam" id="NF006767">
    <property type="entry name" value="PRK09289.1"/>
    <property type="match status" value="1"/>
</dbReference>
<feature type="repeat" description="Lumazine-binding" evidence="10">
    <location>
        <begin position="98"/>
        <end position="195"/>
    </location>
</feature>
<dbReference type="UniPathway" id="UPA00275">
    <property type="reaction ID" value="UER00405"/>
</dbReference>
<dbReference type="Pfam" id="PF00677">
    <property type="entry name" value="Lum_binding"/>
    <property type="match status" value="2"/>
</dbReference>
<dbReference type="Proteomes" id="UP000006139">
    <property type="component" value="Chromosome"/>
</dbReference>
<dbReference type="EMBL" id="CP002648">
    <property type="protein sequence ID" value="AEO07932.1"/>
    <property type="molecule type" value="Genomic_DNA"/>
</dbReference>
<name>G2LNZ5_BUCUM</name>
<sequence>MFTGIVHGIATIVFIEKKKNIYTFTVELSSFLSKNLKVGDSIAYNGCCVTIQNINNSYFICDVIKETLKITNLGMLSIGDNINVERSVKYGDEIGGHIISGHIITTAKISNILHVNNSYVIWLQLKNNKLIKYLFYKGFICVDGISLTIGKITQNEFCINIIPHTLFVTTIGSKKINDIMNIEIDFYTQTIVDTTERLLKKDFQ</sequence>
<dbReference type="InterPro" id="IPR017938">
    <property type="entry name" value="Riboflavin_synthase-like_b-brl"/>
</dbReference>
<evidence type="ECO:0000256" key="8">
    <source>
        <dbReference type="ARBA" id="ARBA00022737"/>
    </source>
</evidence>
<evidence type="ECO:0000313" key="13">
    <source>
        <dbReference type="Proteomes" id="UP000006139"/>
    </source>
</evidence>
<feature type="repeat" description="Lumazine-binding" evidence="10">
    <location>
        <begin position="1"/>
        <end position="97"/>
    </location>
</feature>
<evidence type="ECO:0000256" key="9">
    <source>
        <dbReference type="NCBIfam" id="TIGR00187"/>
    </source>
</evidence>
<dbReference type="GO" id="GO:0009231">
    <property type="term" value="P:riboflavin biosynthetic process"/>
    <property type="evidence" value="ECO:0007669"/>
    <property type="project" value="UniProtKB-UniPathway"/>
</dbReference>
<dbReference type="SUPFAM" id="SSF63380">
    <property type="entry name" value="Riboflavin synthase domain-like"/>
    <property type="match status" value="2"/>
</dbReference>
<dbReference type="HOGENOM" id="CLU_034388_0_1_6"/>
<dbReference type="RefSeq" id="WP_014499836.1">
    <property type="nucleotide sequence ID" value="NC_017259.1"/>
</dbReference>
<evidence type="ECO:0000313" key="12">
    <source>
        <dbReference type="EMBL" id="AEO07932.1"/>
    </source>
</evidence>
<dbReference type="PANTHER" id="PTHR21098:SF0">
    <property type="entry name" value="RIBOFLAVIN SYNTHASE"/>
    <property type="match status" value="1"/>
</dbReference>
<evidence type="ECO:0000259" key="11">
    <source>
        <dbReference type="PROSITE" id="PS51177"/>
    </source>
</evidence>
<dbReference type="Gene3D" id="2.40.30.20">
    <property type="match status" value="2"/>
</dbReference>
<feature type="domain" description="Lumazine-binding" evidence="11">
    <location>
        <begin position="98"/>
        <end position="195"/>
    </location>
</feature>
<organism evidence="12 13">
    <name type="scientific">Buchnera aphidicola str. Ua</name>
    <name type="common">Uroleucon ambrosiae</name>
    <dbReference type="NCBI Taxonomy" id="1005057"/>
    <lineage>
        <taxon>Bacteria</taxon>
        <taxon>Pseudomonadati</taxon>
        <taxon>Pseudomonadota</taxon>
        <taxon>Gammaproteobacteria</taxon>
        <taxon>Enterobacterales</taxon>
        <taxon>Erwiniaceae</taxon>
        <taxon>Buchnera</taxon>
    </lineage>
</organism>
<keyword evidence="8" id="KW-0677">Repeat</keyword>
<dbReference type="NCBIfam" id="TIGR00187">
    <property type="entry name" value="ribE"/>
    <property type="match status" value="1"/>
</dbReference>
<evidence type="ECO:0000256" key="3">
    <source>
        <dbReference type="ARBA" id="ARBA00004887"/>
    </source>
</evidence>
<dbReference type="KEGG" id="buh:BUAMB_107"/>
<feature type="domain" description="Lumazine-binding" evidence="11">
    <location>
        <begin position="1"/>
        <end position="97"/>
    </location>
</feature>
<dbReference type="InterPro" id="IPR023366">
    <property type="entry name" value="ATP_synth_asu-like_sf"/>
</dbReference>
<dbReference type="InterPro" id="IPR001783">
    <property type="entry name" value="Lumazine-bd"/>
</dbReference>